<gene>
    <name evidence="2" type="ORF">DIABBA_LOCUS11788</name>
</gene>
<dbReference type="PANTHER" id="PTHR12150:SF13">
    <property type="entry name" value="METHYLTRANSFERASE C9ORF114-RELATED"/>
    <property type="match status" value="1"/>
</dbReference>
<evidence type="ECO:0000313" key="2">
    <source>
        <dbReference type="EMBL" id="CAG9838978.1"/>
    </source>
</evidence>
<dbReference type="InterPro" id="IPR003750">
    <property type="entry name" value="Put_MeTrfase-C9orf114-like"/>
</dbReference>
<evidence type="ECO:0000256" key="1">
    <source>
        <dbReference type="ARBA" id="ARBA00009841"/>
    </source>
</evidence>
<dbReference type="InterPro" id="IPR029028">
    <property type="entry name" value="Alpha/beta_knot_MTases"/>
</dbReference>
<dbReference type="SUPFAM" id="SSF75217">
    <property type="entry name" value="alpha/beta knot"/>
    <property type="match status" value="1"/>
</dbReference>
<protein>
    <submittedName>
        <fullName evidence="2">Uncharacterized protein</fullName>
    </submittedName>
</protein>
<dbReference type="Proteomes" id="UP001153709">
    <property type="component" value="Chromosome 8"/>
</dbReference>
<name>A0A9N9T9Z6_DIABA</name>
<keyword evidence="3" id="KW-1185">Reference proteome</keyword>
<sequence length="104" mass="11938">MSDKGTSRLEAALENDQVLHVDDPKLLFDHYLNTLPEQGSKTIRTEEAALIPLAALRPKLNPENKPVNIQKSDIDENKEIEHMETNVEEKLEDPLSRFDWTFVL</sequence>
<dbReference type="EMBL" id="OU898283">
    <property type="protein sequence ID" value="CAG9838978.1"/>
    <property type="molecule type" value="Genomic_DNA"/>
</dbReference>
<dbReference type="AlphaFoldDB" id="A0A9N9T9Z6"/>
<accession>A0A9N9T9Z6</accession>
<dbReference type="Pfam" id="PF02598">
    <property type="entry name" value="Methyltrn_RNA_3"/>
    <property type="match status" value="1"/>
</dbReference>
<dbReference type="PANTHER" id="PTHR12150">
    <property type="entry name" value="CLASS IV SAM-BINDING METHYLTRANSFERASE-RELATED"/>
    <property type="match status" value="1"/>
</dbReference>
<dbReference type="Gene3D" id="3.40.1280.10">
    <property type="match status" value="1"/>
</dbReference>
<organism evidence="2 3">
    <name type="scientific">Diabrotica balteata</name>
    <name type="common">Banded cucumber beetle</name>
    <dbReference type="NCBI Taxonomy" id="107213"/>
    <lineage>
        <taxon>Eukaryota</taxon>
        <taxon>Metazoa</taxon>
        <taxon>Ecdysozoa</taxon>
        <taxon>Arthropoda</taxon>
        <taxon>Hexapoda</taxon>
        <taxon>Insecta</taxon>
        <taxon>Pterygota</taxon>
        <taxon>Neoptera</taxon>
        <taxon>Endopterygota</taxon>
        <taxon>Coleoptera</taxon>
        <taxon>Polyphaga</taxon>
        <taxon>Cucujiformia</taxon>
        <taxon>Chrysomeloidea</taxon>
        <taxon>Chrysomelidae</taxon>
        <taxon>Galerucinae</taxon>
        <taxon>Diabroticina</taxon>
        <taxon>Diabroticites</taxon>
        <taxon>Diabrotica</taxon>
    </lineage>
</organism>
<proteinExistence type="inferred from homology"/>
<reference evidence="2" key="1">
    <citation type="submission" date="2022-01" db="EMBL/GenBank/DDBJ databases">
        <authorList>
            <person name="King R."/>
        </authorList>
    </citation>
    <scope>NUCLEOTIDE SEQUENCE</scope>
</reference>
<comment type="similarity">
    <text evidence="1">Belongs to the class IV-like SAM-binding methyltransferase superfamily.</text>
</comment>
<evidence type="ECO:0000313" key="3">
    <source>
        <dbReference type="Proteomes" id="UP001153709"/>
    </source>
</evidence>
<dbReference type="OrthoDB" id="361029at2759"/>
<dbReference type="InterPro" id="IPR029026">
    <property type="entry name" value="tRNA_m1G_MTases_N"/>
</dbReference>